<accession>M2B464</accession>
<organism evidence="1 2">
    <name type="scientific">Rhodopirellula europaea 6C</name>
    <dbReference type="NCBI Taxonomy" id="1263867"/>
    <lineage>
        <taxon>Bacteria</taxon>
        <taxon>Pseudomonadati</taxon>
        <taxon>Planctomycetota</taxon>
        <taxon>Planctomycetia</taxon>
        <taxon>Pirellulales</taxon>
        <taxon>Pirellulaceae</taxon>
        <taxon>Rhodopirellula</taxon>
    </lineage>
</organism>
<proteinExistence type="predicted"/>
<gene>
    <name evidence="1" type="ORF">RE6C_02893</name>
</gene>
<comment type="caution">
    <text evidence="1">The sequence shown here is derived from an EMBL/GenBank/DDBJ whole genome shotgun (WGS) entry which is preliminary data.</text>
</comment>
<evidence type="ECO:0000313" key="1">
    <source>
        <dbReference type="EMBL" id="EMB16528.1"/>
    </source>
</evidence>
<reference evidence="1" key="1">
    <citation type="submission" date="2012-11" db="EMBL/GenBank/DDBJ databases">
        <title>Permanent draft genomes of Rhodopirellula europaea strain SH398 and 6C.</title>
        <authorList>
            <person name="Richter M."/>
            <person name="Richter-Heitmann T."/>
            <person name="Frank C."/>
            <person name="Harder J."/>
            <person name="Glockner F.O."/>
        </authorList>
    </citation>
    <scope>NUCLEOTIDE SEQUENCE</scope>
    <source>
        <strain evidence="1">6C</strain>
    </source>
</reference>
<reference evidence="1" key="2">
    <citation type="journal article" date="2013" name="Mar. Genomics">
        <title>Expression of sulfatases in Rhodopirellula baltica and the diversity of sulfatases in the genus Rhodopirellula.</title>
        <authorList>
            <person name="Wegner C.E."/>
            <person name="Richter-Heitmann T."/>
            <person name="Klindworth A."/>
            <person name="Klockow C."/>
            <person name="Richter M."/>
            <person name="Achstetter T."/>
            <person name="Glockner F.O."/>
            <person name="Harder J."/>
        </authorList>
    </citation>
    <scope>NUCLEOTIDE SEQUENCE [LARGE SCALE GENOMIC DNA]</scope>
    <source>
        <strain evidence="1">6C</strain>
    </source>
</reference>
<keyword evidence="2" id="KW-1185">Reference proteome</keyword>
<dbReference type="EMBL" id="ANMO01000120">
    <property type="protein sequence ID" value="EMB16528.1"/>
    <property type="molecule type" value="Genomic_DNA"/>
</dbReference>
<dbReference type="PATRIC" id="fig|1263867.3.peg.3094"/>
<dbReference type="AlphaFoldDB" id="M2B464"/>
<protein>
    <submittedName>
        <fullName evidence="1">Uncharacterized protein</fullName>
    </submittedName>
</protein>
<name>M2B464_9BACT</name>
<dbReference type="Proteomes" id="UP000011529">
    <property type="component" value="Unassembled WGS sequence"/>
</dbReference>
<evidence type="ECO:0000313" key="2">
    <source>
        <dbReference type="Proteomes" id="UP000011529"/>
    </source>
</evidence>
<sequence length="56" mass="6102">MDPLCCARIISGTFRKKAPNRGESPPISETATMPIAEISVLEINEYIASTQCSWSS</sequence>